<feature type="domain" description="N-acetyltransferase" evidence="3">
    <location>
        <begin position="6"/>
        <end position="161"/>
    </location>
</feature>
<keyword evidence="5" id="KW-1185">Reference proteome</keyword>
<proteinExistence type="predicted"/>
<dbReference type="RefSeq" id="WP_081141097.1">
    <property type="nucleotide sequence ID" value="NZ_MWUE01000027.1"/>
</dbReference>
<evidence type="ECO:0000256" key="1">
    <source>
        <dbReference type="ARBA" id="ARBA00022679"/>
    </source>
</evidence>
<sequence>MLNPAINIRAALPGDIPALLEQMRSLAQFERYINDFNVDEQALLTRAFGPDRQCHIFVAECHGNIVGYAVMIVIRFTFDLKSTLVLKEFFVDGASRGKGVGSALFRYVAAWALAEGAGRLKWDVMVGNHKAEAFYQKHGGAPDAQWIPYVMNEDALQKAAGVKSTDEKLDSQGRGCAVAQVGSVRSSSQT</sequence>
<dbReference type="Pfam" id="PF00583">
    <property type="entry name" value="Acetyltransf_1"/>
    <property type="match status" value="1"/>
</dbReference>
<dbReference type="SUPFAM" id="SSF55729">
    <property type="entry name" value="Acyl-CoA N-acyltransferases (Nat)"/>
    <property type="match status" value="1"/>
</dbReference>
<dbReference type="CDD" id="cd04301">
    <property type="entry name" value="NAT_SF"/>
    <property type="match status" value="1"/>
</dbReference>
<protein>
    <recommendedName>
        <fullName evidence="3">N-acetyltransferase domain-containing protein</fullName>
    </recommendedName>
</protein>
<evidence type="ECO:0000313" key="5">
    <source>
        <dbReference type="Proteomes" id="UP000192769"/>
    </source>
</evidence>
<evidence type="ECO:0000256" key="2">
    <source>
        <dbReference type="ARBA" id="ARBA00023315"/>
    </source>
</evidence>
<dbReference type="Gene3D" id="3.40.630.30">
    <property type="match status" value="1"/>
</dbReference>
<keyword evidence="1" id="KW-0808">Transferase</keyword>
<evidence type="ECO:0000259" key="3">
    <source>
        <dbReference type="PROSITE" id="PS51186"/>
    </source>
</evidence>
<name>A0A1V9DC94_9GAMM</name>
<dbReference type="AlphaFoldDB" id="A0A1V9DC94"/>
<dbReference type="OrthoDB" id="9805924at2"/>
<dbReference type="GO" id="GO:0008080">
    <property type="term" value="F:N-acetyltransferase activity"/>
    <property type="evidence" value="ECO:0007669"/>
    <property type="project" value="UniProtKB-ARBA"/>
</dbReference>
<organism evidence="4 5">
    <name type="scientific">Pantoea latae</name>
    <dbReference type="NCBI Taxonomy" id="1964541"/>
    <lineage>
        <taxon>Bacteria</taxon>
        <taxon>Pseudomonadati</taxon>
        <taxon>Pseudomonadota</taxon>
        <taxon>Gammaproteobacteria</taxon>
        <taxon>Enterobacterales</taxon>
        <taxon>Erwiniaceae</taxon>
        <taxon>Pantoea</taxon>
    </lineage>
</organism>
<evidence type="ECO:0000313" key="4">
    <source>
        <dbReference type="EMBL" id="OQP31406.1"/>
    </source>
</evidence>
<gene>
    <name evidence="4" type="ORF">B2J69_18490</name>
</gene>
<dbReference type="Proteomes" id="UP000192769">
    <property type="component" value="Unassembled WGS sequence"/>
</dbReference>
<dbReference type="InterPro" id="IPR000182">
    <property type="entry name" value="GNAT_dom"/>
</dbReference>
<dbReference type="PROSITE" id="PS51186">
    <property type="entry name" value="GNAT"/>
    <property type="match status" value="1"/>
</dbReference>
<comment type="caution">
    <text evidence="4">The sequence shown here is derived from an EMBL/GenBank/DDBJ whole genome shotgun (WGS) entry which is preliminary data.</text>
</comment>
<dbReference type="PANTHER" id="PTHR10545:SF29">
    <property type="entry name" value="GH14572P-RELATED"/>
    <property type="match status" value="1"/>
</dbReference>
<accession>A0A1V9DC94</accession>
<dbReference type="PANTHER" id="PTHR10545">
    <property type="entry name" value="DIAMINE N-ACETYLTRANSFERASE"/>
    <property type="match status" value="1"/>
</dbReference>
<keyword evidence="2" id="KW-0012">Acyltransferase</keyword>
<reference evidence="4 5" key="1">
    <citation type="submission" date="2017-02" db="EMBL/GenBank/DDBJ databases">
        <title>Whole genome shotgun sequence of Pantoea agglomerans strain AS1 isolated from a cycad, Zamia floridana in Central Florida, USA.</title>
        <authorList>
            <person name="Lata P."/>
            <person name="Govindarajan S."/>
            <person name="Qi F."/>
            <person name="Li J.-L."/>
            <person name="Maurya S.K."/>
            <person name="Sahoo M.K."/>
        </authorList>
    </citation>
    <scope>NUCLEOTIDE SEQUENCE [LARGE SCALE GENOMIC DNA]</scope>
    <source>
        <strain evidence="4 5">AS1</strain>
    </source>
</reference>
<dbReference type="EMBL" id="MWUE01000027">
    <property type="protein sequence ID" value="OQP31406.1"/>
    <property type="molecule type" value="Genomic_DNA"/>
</dbReference>
<dbReference type="InterPro" id="IPR051016">
    <property type="entry name" value="Diverse_Substrate_AcTransf"/>
</dbReference>
<dbReference type="InterPro" id="IPR016181">
    <property type="entry name" value="Acyl_CoA_acyltransferase"/>
</dbReference>